<accession>A0A1I0WY46</accession>
<dbReference type="SUPFAM" id="SSF56601">
    <property type="entry name" value="beta-lactamase/transpeptidase-like"/>
    <property type="match status" value="1"/>
</dbReference>
<comment type="similarity">
    <text evidence="5">In the N-terminal section; belongs to the glycosyltransferase 51 family.</text>
</comment>
<comment type="pathway">
    <text evidence="26">Glycan biosynthesis.</text>
</comment>
<dbReference type="SUPFAM" id="SSF53955">
    <property type="entry name" value="Lysozyme-like"/>
    <property type="match status" value="1"/>
</dbReference>
<dbReference type="Pfam" id="PF00905">
    <property type="entry name" value="Transpeptidase"/>
    <property type="match status" value="1"/>
</dbReference>
<keyword evidence="17" id="KW-0573">Peptidoglycan synthesis</keyword>
<keyword evidence="12" id="KW-0808">Transferase</keyword>
<keyword evidence="11" id="KW-0328">Glycosyltransferase</keyword>
<comment type="similarity">
    <text evidence="4">In the C-terminal section; belongs to the transpeptidase family.</text>
</comment>
<evidence type="ECO:0000256" key="16">
    <source>
        <dbReference type="ARBA" id="ARBA00022968"/>
    </source>
</evidence>
<evidence type="ECO:0000259" key="29">
    <source>
        <dbReference type="Pfam" id="PF00912"/>
    </source>
</evidence>
<proteinExistence type="inferred from homology"/>
<protein>
    <recommendedName>
        <fullName evidence="7">Penicillin-binding protein 1A</fullName>
        <ecNumber evidence="24">2.4.99.28</ecNumber>
        <ecNumber evidence="6">3.4.16.4</ecNumber>
    </recommendedName>
</protein>
<dbReference type="InterPro" id="IPR012338">
    <property type="entry name" value="Beta-lactam/transpept-like"/>
</dbReference>
<dbReference type="GO" id="GO:0046677">
    <property type="term" value="P:response to antibiotic"/>
    <property type="evidence" value="ECO:0007669"/>
    <property type="project" value="UniProtKB-KW"/>
</dbReference>
<keyword evidence="10" id="KW-0645">Protease</keyword>
<evidence type="ECO:0000256" key="1">
    <source>
        <dbReference type="ARBA" id="ARBA00002624"/>
    </source>
</evidence>
<dbReference type="UniPathway" id="UPA00219"/>
<evidence type="ECO:0000313" key="31">
    <source>
        <dbReference type="Proteomes" id="UP000198838"/>
    </source>
</evidence>
<dbReference type="InterPro" id="IPR050396">
    <property type="entry name" value="Glycosyltr_51/Transpeptidase"/>
</dbReference>
<comment type="catalytic activity">
    <reaction evidence="25">
        <text>[GlcNAc-(1-&gt;4)-Mur2Ac(oyl-L-Ala-gamma-D-Glu-L-Lys-D-Ala-D-Ala)](n)-di-trans,octa-cis-undecaprenyl diphosphate + beta-D-GlcNAc-(1-&gt;4)-Mur2Ac(oyl-L-Ala-gamma-D-Glu-L-Lys-D-Ala-D-Ala)-di-trans,octa-cis-undecaprenyl diphosphate = [GlcNAc-(1-&gt;4)-Mur2Ac(oyl-L-Ala-gamma-D-Glu-L-Lys-D-Ala-D-Ala)](n+1)-di-trans,octa-cis-undecaprenyl diphosphate + di-trans,octa-cis-undecaprenyl diphosphate + H(+)</text>
        <dbReference type="Rhea" id="RHEA:23708"/>
        <dbReference type="Rhea" id="RHEA-COMP:9602"/>
        <dbReference type="Rhea" id="RHEA-COMP:9603"/>
        <dbReference type="ChEBI" id="CHEBI:15378"/>
        <dbReference type="ChEBI" id="CHEBI:58405"/>
        <dbReference type="ChEBI" id="CHEBI:60033"/>
        <dbReference type="ChEBI" id="CHEBI:78435"/>
        <dbReference type="EC" id="2.4.99.28"/>
    </reaction>
</comment>
<dbReference type="GO" id="GO:0005886">
    <property type="term" value="C:plasma membrane"/>
    <property type="evidence" value="ECO:0007669"/>
    <property type="project" value="UniProtKB-SubCell"/>
</dbReference>
<evidence type="ECO:0000313" key="30">
    <source>
        <dbReference type="EMBL" id="SFA93702.1"/>
    </source>
</evidence>
<keyword evidence="16" id="KW-0735">Signal-anchor</keyword>
<dbReference type="InterPro" id="IPR023346">
    <property type="entry name" value="Lysozyme-like_dom_sf"/>
</dbReference>
<evidence type="ECO:0000259" key="28">
    <source>
        <dbReference type="Pfam" id="PF00905"/>
    </source>
</evidence>
<evidence type="ECO:0000256" key="19">
    <source>
        <dbReference type="ARBA" id="ARBA00023136"/>
    </source>
</evidence>
<dbReference type="RefSeq" id="WP_092871161.1">
    <property type="nucleotide sequence ID" value="NZ_FOJY01000005.1"/>
</dbReference>
<keyword evidence="21" id="KW-0511">Multifunctional enzyme</keyword>
<evidence type="ECO:0000256" key="17">
    <source>
        <dbReference type="ARBA" id="ARBA00022984"/>
    </source>
</evidence>
<evidence type="ECO:0000256" key="9">
    <source>
        <dbReference type="ARBA" id="ARBA00022645"/>
    </source>
</evidence>
<keyword evidence="20" id="KW-0046">Antibiotic resistance</keyword>
<comment type="function">
    <text evidence="1">Cell wall formation. Synthesis of cross-linked peptidoglycan from the lipid intermediates. The enzyme has a penicillin-insensitive transglycosylase N-terminal domain (formation of linear glycan strands) and a penicillin-sensitive transpeptidase C-terminal domain (cross-linking of the peptide subunits).</text>
</comment>
<evidence type="ECO:0000256" key="20">
    <source>
        <dbReference type="ARBA" id="ARBA00023251"/>
    </source>
</evidence>
<dbReference type="GO" id="GO:0009002">
    <property type="term" value="F:serine-type D-Ala-D-Ala carboxypeptidase activity"/>
    <property type="evidence" value="ECO:0007669"/>
    <property type="project" value="UniProtKB-EC"/>
</dbReference>
<dbReference type="InterPro" id="IPR036950">
    <property type="entry name" value="PBP_transglycosylase"/>
</dbReference>
<evidence type="ECO:0000256" key="12">
    <source>
        <dbReference type="ARBA" id="ARBA00022679"/>
    </source>
</evidence>
<dbReference type="AlphaFoldDB" id="A0A1I0WY46"/>
<keyword evidence="13 27" id="KW-0812">Transmembrane</keyword>
<keyword evidence="15" id="KW-0133">Cell shape</keyword>
<feature type="domain" description="Penicillin-binding protein transpeptidase" evidence="28">
    <location>
        <begin position="373"/>
        <end position="619"/>
    </location>
</feature>
<evidence type="ECO:0000256" key="25">
    <source>
        <dbReference type="ARBA" id="ARBA00049902"/>
    </source>
</evidence>
<evidence type="ECO:0000256" key="14">
    <source>
        <dbReference type="ARBA" id="ARBA00022801"/>
    </source>
</evidence>
<keyword evidence="22" id="KW-0961">Cell wall biogenesis/degradation</keyword>
<feature type="transmembrane region" description="Helical" evidence="27">
    <location>
        <begin position="16"/>
        <end position="36"/>
    </location>
</feature>
<keyword evidence="19 27" id="KW-0472">Membrane</keyword>
<reference evidence="30 31" key="1">
    <citation type="submission" date="2016-10" db="EMBL/GenBank/DDBJ databases">
        <authorList>
            <person name="de Groot N.N."/>
        </authorList>
    </citation>
    <scope>NUCLEOTIDE SEQUENCE [LARGE SCALE GENOMIC DNA]</scope>
    <source>
        <strain evidence="30 31">DSM 5522</strain>
    </source>
</reference>
<dbReference type="GO" id="GO:0030288">
    <property type="term" value="C:outer membrane-bounded periplasmic space"/>
    <property type="evidence" value="ECO:0007669"/>
    <property type="project" value="TreeGrafter"/>
</dbReference>
<keyword evidence="9 30" id="KW-0121">Carboxypeptidase</keyword>
<dbReference type="Gene3D" id="1.10.3810.10">
    <property type="entry name" value="Biosynthetic peptidoglycan transglycosylase-like"/>
    <property type="match status" value="1"/>
</dbReference>
<keyword evidence="14" id="KW-0378">Hydrolase</keyword>
<evidence type="ECO:0000256" key="27">
    <source>
        <dbReference type="SAM" id="Phobius"/>
    </source>
</evidence>
<dbReference type="Gene3D" id="3.40.710.10">
    <property type="entry name" value="DD-peptidase/beta-lactamase superfamily"/>
    <property type="match status" value="1"/>
</dbReference>
<dbReference type="STRING" id="1120918.SAMN05216249_10578"/>
<name>A0A1I0WY46_9FIRM</name>
<evidence type="ECO:0000256" key="22">
    <source>
        <dbReference type="ARBA" id="ARBA00023316"/>
    </source>
</evidence>
<evidence type="ECO:0000256" key="10">
    <source>
        <dbReference type="ARBA" id="ARBA00022670"/>
    </source>
</evidence>
<dbReference type="EC" id="2.4.99.28" evidence="24"/>
<comment type="pathway">
    <text evidence="3">Cell wall biogenesis; peptidoglycan biosynthesis.</text>
</comment>
<keyword evidence="31" id="KW-1185">Reference proteome</keyword>
<organism evidence="30 31">
    <name type="scientific">Acetitomaculum ruminis DSM 5522</name>
    <dbReference type="NCBI Taxonomy" id="1120918"/>
    <lineage>
        <taxon>Bacteria</taxon>
        <taxon>Bacillati</taxon>
        <taxon>Bacillota</taxon>
        <taxon>Clostridia</taxon>
        <taxon>Lachnospirales</taxon>
        <taxon>Lachnospiraceae</taxon>
        <taxon>Acetitomaculum</taxon>
    </lineage>
</organism>
<dbReference type="EMBL" id="FOJY01000005">
    <property type="protein sequence ID" value="SFA93702.1"/>
    <property type="molecule type" value="Genomic_DNA"/>
</dbReference>
<evidence type="ECO:0000256" key="15">
    <source>
        <dbReference type="ARBA" id="ARBA00022960"/>
    </source>
</evidence>
<evidence type="ECO:0000256" key="11">
    <source>
        <dbReference type="ARBA" id="ARBA00022676"/>
    </source>
</evidence>
<evidence type="ECO:0000256" key="21">
    <source>
        <dbReference type="ARBA" id="ARBA00023268"/>
    </source>
</evidence>
<dbReference type="GO" id="GO:0071555">
    <property type="term" value="P:cell wall organization"/>
    <property type="evidence" value="ECO:0007669"/>
    <property type="project" value="UniProtKB-KW"/>
</dbReference>
<dbReference type="GO" id="GO:0009252">
    <property type="term" value="P:peptidoglycan biosynthetic process"/>
    <property type="evidence" value="ECO:0007669"/>
    <property type="project" value="UniProtKB-UniPathway"/>
</dbReference>
<dbReference type="EC" id="3.4.16.4" evidence="6"/>
<dbReference type="InterPro" id="IPR001460">
    <property type="entry name" value="PCN-bd_Tpept"/>
</dbReference>
<dbReference type="GO" id="GO:0006508">
    <property type="term" value="P:proteolysis"/>
    <property type="evidence" value="ECO:0007669"/>
    <property type="project" value="UniProtKB-KW"/>
</dbReference>
<evidence type="ECO:0000256" key="6">
    <source>
        <dbReference type="ARBA" id="ARBA00012448"/>
    </source>
</evidence>
<evidence type="ECO:0000256" key="23">
    <source>
        <dbReference type="ARBA" id="ARBA00034000"/>
    </source>
</evidence>
<evidence type="ECO:0000256" key="5">
    <source>
        <dbReference type="ARBA" id="ARBA00007739"/>
    </source>
</evidence>
<dbReference type="OrthoDB" id="9766909at2"/>
<dbReference type="Proteomes" id="UP000198838">
    <property type="component" value="Unassembled WGS sequence"/>
</dbReference>
<sequence length="659" mass="74578">MKSNVKKKKKSSFRRFLRIQVYLILFVLAALMYYFFGGKAAQIKTIHDEALRYARRSGESTFKASLTSVVYDKDGNEITSIKGEKDVYYLCENEIPNYVKEAFVNSEDKNFYKHKGVDFKAVVRAGIDIIKNREITQGASTITMQLARNVFLSQEVTWERKMEEIFIAIELEKMYTKGKILEFYINNIYFANGYYGIGAACKGYFNTDISSLSLSQIAFLCAIPNNPTLYNPVDNFDNTIKRRDRLLEGMQKDGIISMEQLNTAKNEQIVLNLNDISTSNYVETYTYYCATRKLMEAQGFKFRYDFKSVEDEMNYSEEYSSLYSQCQMSLFTGGLRIYTSIDINKQNLLQDTLNNVLSQYNTVNEENVYQLQGSATCINNDTGLVEAIVGGRKQDEIKGYTLNRAYQCFRQPGSSIKPLIVYTPAFELGYTPNDTVADVKTENGPKNGDGTYLGNISIRTAIELSKNTVAWNLLNDISPQIGLSYIKKMNFEEIKNTDYTDAAALGGLTKGVSSLEMTKAFSTIENDGVYREASDIVKITDAQGNIIVDKNQEEIQVYKKDACDKMTDCLRGVLTKGTAKGYAFEGMDIAGKTGTTNDNKDGWFVGYSHYYTTGVWVGYDIPQTLPGSSASRFPLTIWYNFMKNIHQGLENVELASWNP</sequence>
<dbReference type="PANTHER" id="PTHR32282:SF11">
    <property type="entry name" value="PENICILLIN-BINDING PROTEIN 1B"/>
    <property type="match status" value="1"/>
</dbReference>
<dbReference type="FunFam" id="1.10.3810.10:FF:000001">
    <property type="entry name" value="Penicillin-binding protein 1A"/>
    <property type="match status" value="1"/>
</dbReference>
<dbReference type="GO" id="GO:0008360">
    <property type="term" value="P:regulation of cell shape"/>
    <property type="evidence" value="ECO:0007669"/>
    <property type="project" value="UniProtKB-KW"/>
</dbReference>
<evidence type="ECO:0000256" key="24">
    <source>
        <dbReference type="ARBA" id="ARBA00044770"/>
    </source>
</evidence>
<dbReference type="GO" id="GO:0008658">
    <property type="term" value="F:penicillin binding"/>
    <property type="evidence" value="ECO:0007669"/>
    <property type="project" value="InterPro"/>
</dbReference>
<dbReference type="InterPro" id="IPR001264">
    <property type="entry name" value="Glyco_trans_51"/>
</dbReference>
<keyword evidence="18 27" id="KW-1133">Transmembrane helix</keyword>
<keyword evidence="8" id="KW-1003">Cell membrane</keyword>
<comment type="subcellular location">
    <subcellularLocation>
        <location evidence="2">Cell membrane</location>
        <topology evidence="2">Single-pass type II membrane protein</topology>
    </subcellularLocation>
</comment>
<feature type="domain" description="Glycosyl transferase family 51" evidence="29">
    <location>
        <begin position="75"/>
        <end position="251"/>
    </location>
</feature>
<evidence type="ECO:0000256" key="18">
    <source>
        <dbReference type="ARBA" id="ARBA00022989"/>
    </source>
</evidence>
<evidence type="ECO:0000256" key="26">
    <source>
        <dbReference type="ARBA" id="ARBA00060592"/>
    </source>
</evidence>
<evidence type="ECO:0000256" key="13">
    <source>
        <dbReference type="ARBA" id="ARBA00022692"/>
    </source>
</evidence>
<evidence type="ECO:0000256" key="3">
    <source>
        <dbReference type="ARBA" id="ARBA00004752"/>
    </source>
</evidence>
<comment type="catalytic activity">
    <reaction evidence="23">
        <text>Preferential cleavage: (Ac)2-L-Lys-D-Ala-|-D-Ala. Also transpeptidation of peptidyl-alanyl moieties that are N-acyl substituents of D-alanine.</text>
        <dbReference type="EC" id="3.4.16.4"/>
    </reaction>
</comment>
<evidence type="ECO:0000256" key="4">
    <source>
        <dbReference type="ARBA" id="ARBA00007090"/>
    </source>
</evidence>
<dbReference type="PANTHER" id="PTHR32282">
    <property type="entry name" value="BINDING PROTEIN TRANSPEPTIDASE, PUTATIVE-RELATED"/>
    <property type="match status" value="1"/>
</dbReference>
<evidence type="ECO:0000256" key="2">
    <source>
        <dbReference type="ARBA" id="ARBA00004401"/>
    </source>
</evidence>
<dbReference type="GO" id="GO:0008955">
    <property type="term" value="F:peptidoglycan glycosyltransferase activity"/>
    <property type="evidence" value="ECO:0007669"/>
    <property type="project" value="UniProtKB-EC"/>
</dbReference>
<gene>
    <name evidence="30" type="ORF">SAMN05216249_10578</name>
</gene>
<evidence type="ECO:0000256" key="8">
    <source>
        <dbReference type="ARBA" id="ARBA00022475"/>
    </source>
</evidence>
<dbReference type="Pfam" id="PF00912">
    <property type="entry name" value="Transgly"/>
    <property type="match status" value="1"/>
</dbReference>
<evidence type="ECO:0000256" key="7">
    <source>
        <dbReference type="ARBA" id="ARBA00018638"/>
    </source>
</evidence>